<sequence>MHLDGGFANHKNVRCRVQVPKHAQSRRIPNLDAAGGGAVMPPCAGDDEALKARRVHHGDLLVGGADDLRAPEAAAGEADAHPEQVPLDAERLQDGAPGEDEIHVLRVHDDAAEAELAEVGERDAAREVSRGGELPEAEVEAGERGHAEEGGGEAQVERPRAVHEDELLDALHGEHLEPVREHALELLHAAGREVDAPERARVRAHDAGHGVGDAACRLPRLLGGVVGSAGGGGGGGEEVGVDEDERRGAPERAPAAGERGGARGVLDGEAGDDPAEERVGEGADAVDGVVRGERVEARGGGDGRVGEGVVDVGEHARHRPLHVVRVVPAPPELGRHRAAHGDGRHAGVHGRRSPPPG</sequence>
<dbReference type="AlphaFoldDB" id="A0A0N7KIN6"/>
<dbReference type="FunCoup" id="A0A0N7KIN6">
    <property type="interactions" value="7"/>
</dbReference>
<accession>A0A0N7KIN6</accession>
<gene>
    <name evidence="2" type="ordered locus">Os04g0208550</name>
    <name evidence="2" type="ORF">OSNPB_040208550</name>
</gene>
<feature type="compositionally biased region" description="Basic and acidic residues" evidence="1">
    <location>
        <begin position="119"/>
        <end position="130"/>
    </location>
</feature>
<feature type="region of interest" description="Disordered" evidence="1">
    <location>
        <begin position="329"/>
        <end position="357"/>
    </location>
</feature>
<proteinExistence type="predicted"/>
<evidence type="ECO:0000313" key="3">
    <source>
        <dbReference type="Proteomes" id="UP000059680"/>
    </source>
</evidence>
<dbReference type="Gramene" id="Os04t0208550-00">
    <property type="protein sequence ID" value="Os04t0208550-00"/>
    <property type="gene ID" value="Os04g0208550"/>
</dbReference>
<feature type="compositionally biased region" description="Basic residues" evidence="1">
    <location>
        <begin position="346"/>
        <end position="357"/>
    </location>
</feature>
<dbReference type="PaxDb" id="39947-A0A0N7KIN6"/>
<feature type="compositionally biased region" description="Gly residues" evidence="1">
    <location>
        <begin position="226"/>
        <end position="238"/>
    </location>
</feature>
<dbReference type="InParanoid" id="A0A0N7KIN6"/>
<dbReference type="eggNOG" id="ENOG502R7FP">
    <property type="taxonomic scope" value="Eukaryota"/>
</dbReference>
<reference evidence="2 3" key="3">
    <citation type="journal article" date="2013" name="Rice">
        <title>Improvement of the Oryza sativa Nipponbare reference genome using next generation sequence and optical map data.</title>
        <authorList>
            <person name="Kawahara Y."/>
            <person name="de la Bastide M."/>
            <person name="Hamilton J.P."/>
            <person name="Kanamori H."/>
            <person name="McCombie W.R."/>
            <person name="Ouyang S."/>
            <person name="Schwartz D.C."/>
            <person name="Tanaka T."/>
            <person name="Wu J."/>
            <person name="Zhou S."/>
            <person name="Childs K.L."/>
            <person name="Davidson R.M."/>
            <person name="Lin H."/>
            <person name="Quesada-Ocampo L."/>
            <person name="Vaillancourt B."/>
            <person name="Sakai H."/>
            <person name="Lee S.S."/>
            <person name="Kim J."/>
            <person name="Numa H."/>
            <person name="Itoh T."/>
            <person name="Buell C.R."/>
            <person name="Matsumoto T."/>
        </authorList>
    </citation>
    <scope>NUCLEOTIDE SEQUENCE [LARGE SCALE GENOMIC DNA]</scope>
    <source>
        <strain evidence="3">cv. Nipponbare</strain>
    </source>
</reference>
<feature type="compositionally biased region" description="Basic and acidic residues" evidence="1">
    <location>
        <begin position="141"/>
        <end position="159"/>
    </location>
</feature>
<reference evidence="3" key="1">
    <citation type="journal article" date="2005" name="Nature">
        <title>The map-based sequence of the rice genome.</title>
        <authorList>
            <consortium name="International rice genome sequencing project (IRGSP)"/>
            <person name="Matsumoto T."/>
            <person name="Wu J."/>
            <person name="Kanamori H."/>
            <person name="Katayose Y."/>
            <person name="Fujisawa M."/>
            <person name="Namiki N."/>
            <person name="Mizuno H."/>
            <person name="Yamamoto K."/>
            <person name="Antonio B.A."/>
            <person name="Baba T."/>
            <person name="Sakata K."/>
            <person name="Nagamura Y."/>
            <person name="Aoki H."/>
            <person name="Arikawa K."/>
            <person name="Arita K."/>
            <person name="Bito T."/>
            <person name="Chiden Y."/>
            <person name="Fujitsuka N."/>
            <person name="Fukunaka R."/>
            <person name="Hamada M."/>
            <person name="Harada C."/>
            <person name="Hayashi A."/>
            <person name="Hijishita S."/>
            <person name="Honda M."/>
            <person name="Hosokawa S."/>
            <person name="Ichikawa Y."/>
            <person name="Idonuma A."/>
            <person name="Iijima M."/>
            <person name="Ikeda M."/>
            <person name="Ikeno M."/>
            <person name="Ito K."/>
            <person name="Ito S."/>
            <person name="Ito T."/>
            <person name="Ito Y."/>
            <person name="Ito Y."/>
            <person name="Iwabuchi A."/>
            <person name="Kamiya K."/>
            <person name="Karasawa W."/>
            <person name="Kurita K."/>
            <person name="Katagiri S."/>
            <person name="Kikuta A."/>
            <person name="Kobayashi H."/>
            <person name="Kobayashi N."/>
            <person name="Machita K."/>
            <person name="Maehara T."/>
            <person name="Masukawa M."/>
            <person name="Mizubayashi T."/>
            <person name="Mukai Y."/>
            <person name="Nagasaki H."/>
            <person name="Nagata Y."/>
            <person name="Naito S."/>
            <person name="Nakashima M."/>
            <person name="Nakama Y."/>
            <person name="Nakamichi Y."/>
            <person name="Nakamura M."/>
            <person name="Meguro A."/>
            <person name="Negishi M."/>
            <person name="Ohta I."/>
            <person name="Ohta T."/>
            <person name="Okamoto M."/>
            <person name="Ono N."/>
            <person name="Saji S."/>
            <person name="Sakaguchi M."/>
            <person name="Sakai K."/>
            <person name="Shibata M."/>
            <person name="Shimokawa T."/>
            <person name="Song J."/>
            <person name="Takazaki Y."/>
            <person name="Terasawa K."/>
            <person name="Tsugane M."/>
            <person name="Tsuji K."/>
            <person name="Ueda S."/>
            <person name="Waki K."/>
            <person name="Yamagata H."/>
            <person name="Yamamoto M."/>
            <person name="Yamamoto S."/>
            <person name="Yamane H."/>
            <person name="Yoshiki S."/>
            <person name="Yoshihara R."/>
            <person name="Yukawa K."/>
            <person name="Zhong H."/>
            <person name="Yano M."/>
            <person name="Yuan Q."/>
            <person name="Ouyang S."/>
            <person name="Liu J."/>
            <person name="Jones K.M."/>
            <person name="Gansberger K."/>
            <person name="Moffat K."/>
            <person name="Hill J."/>
            <person name="Bera J."/>
            <person name="Fadrosh D."/>
            <person name="Jin S."/>
            <person name="Johri S."/>
            <person name="Kim M."/>
            <person name="Overton L."/>
            <person name="Reardon M."/>
            <person name="Tsitrin T."/>
            <person name="Vuong H."/>
            <person name="Weaver B."/>
            <person name="Ciecko A."/>
            <person name="Tallon L."/>
            <person name="Jackson J."/>
            <person name="Pai G."/>
            <person name="Aken S.V."/>
            <person name="Utterback T."/>
            <person name="Reidmuller S."/>
            <person name="Feldblyum T."/>
            <person name="Hsiao J."/>
            <person name="Zismann V."/>
            <person name="Iobst S."/>
            <person name="de Vazeille A.R."/>
            <person name="Buell C.R."/>
            <person name="Ying K."/>
            <person name="Li Y."/>
            <person name="Lu T."/>
            <person name="Huang Y."/>
            <person name="Zhao Q."/>
            <person name="Feng Q."/>
            <person name="Zhang L."/>
            <person name="Zhu J."/>
            <person name="Weng Q."/>
            <person name="Mu J."/>
            <person name="Lu Y."/>
            <person name="Fan D."/>
            <person name="Liu Y."/>
            <person name="Guan J."/>
            <person name="Zhang Y."/>
            <person name="Yu S."/>
            <person name="Liu X."/>
            <person name="Zhang Y."/>
            <person name="Hong G."/>
            <person name="Han B."/>
            <person name="Choisne N."/>
            <person name="Demange N."/>
            <person name="Orjeda G."/>
            <person name="Samain S."/>
            <person name="Cattolico L."/>
            <person name="Pelletier E."/>
            <person name="Couloux A."/>
            <person name="Segurens B."/>
            <person name="Wincker P."/>
            <person name="D'Hont A."/>
            <person name="Scarpelli C."/>
            <person name="Weissenbach J."/>
            <person name="Salanoubat M."/>
            <person name="Quetier F."/>
            <person name="Yu Y."/>
            <person name="Kim H.R."/>
            <person name="Rambo T."/>
            <person name="Currie J."/>
            <person name="Collura K."/>
            <person name="Luo M."/>
            <person name="Yang T."/>
            <person name="Ammiraju J.S.S."/>
            <person name="Engler F."/>
            <person name="Soderlund C."/>
            <person name="Wing R.A."/>
            <person name="Palmer L.E."/>
            <person name="de la Bastide M."/>
            <person name="Spiegel L."/>
            <person name="Nascimento L."/>
            <person name="Zutavern T."/>
            <person name="O'Shaughnessy A."/>
            <person name="Dike S."/>
            <person name="Dedhia N."/>
            <person name="Preston R."/>
            <person name="Balija V."/>
            <person name="McCombie W.R."/>
            <person name="Chow T."/>
            <person name="Chen H."/>
            <person name="Chung M."/>
            <person name="Chen C."/>
            <person name="Shaw J."/>
            <person name="Wu H."/>
            <person name="Hsiao K."/>
            <person name="Chao Y."/>
            <person name="Chu M."/>
            <person name="Cheng C."/>
            <person name="Hour A."/>
            <person name="Lee P."/>
            <person name="Lin S."/>
            <person name="Lin Y."/>
            <person name="Liou J."/>
            <person name="Liu S."/>
            <person name="Hsing Y."/>
            <person name="Raghuvanshi S."/>
            <person name="Mohanty A."/>
            <person name="Bharti A.K."/>
            <person name="Gaur A."/>
            <person name="Gupta V."/>
            <person name="Kumar D."/>
            <person name="Ravi V."/>
            <person name="Vij S."/>
            <person name="Kapur A."/>
            <person name="Khurana P."/>
            <person name="Khurana P."/>
            <person name="Khurana J.P."/>
            <person name="Tyagi A.K."/>
            <person name="Gaikwad K."/>
            <person name="Singh A."/>
            <person name="Dalal V."/>
            <person name="Srivastava S."/>
            <person name="Dixit A."/>
            <person name="Pal A.K."/>
            <person name="Ghazi I.A."/>
            <person name="Yadav M."/>
            <person name="Pandit A."/>
            <person name="Bhargava A."/>
            <person name="Sureshbabu K."/>
            <person name="Batra K."/>
            <person name="Sharma T.R."/>
            <person name="Mohapatra T."/>
            <person name="Singh N.K."/>
            <person name="Messing J."/>
            <person name="Nelson A.B."/>
            <person name="Fuks G."/>
            <person name="Kavchok S."/>
            <person name="Keizer G."/>
            <person name="Linton E."/>
            <person name="Llaca V."/>
            <person name="Song R."/>
            <person name="Tanyolac B."/>
            <person name="Young S."/>
            <person name="Ho-Il K."/>
            <person name="Hahn J.H."/>
            <person name="Sangsakoo G."/>
            <person name="Vanavichit A."/>
            <person name="de Mattos Luiz.A.T."/>
            <person name="Zimmer P.D."/>
            <person name="Malone G."/>
            <person name="Dellagostin O."/>
            <person name="de Oliveira A.C."/>
            <person name="Bevan M."/>
            <person name="Bancroft I."/>
            <person name="Minx P."/>
            <person name="Cordum H."/>
            <person name="Wilson R."/>
            <person name="Cheng Z."/>
            <person name="Jin W."/>
            <person name="Jiang J."/>
            <person name="Leong S.A."/>
            <person name="Iwama H."/>
            <person name="Gojobori T."/>
            <person name="Itoh T."/>
            <person name="Niimura Y."/>
            <person name="Fujii Y."/>
            <person name="Habara T."/>
            <person name="Sakai H."/>
            <person name="Sato Y."/>
            <person name="Wilson G."/>
            <person name="Kumar K."/>
            <person name="McCouch S."/>
            <person name="Juretic N."/>
            <person name="Hoen D."/>
            <person name="Wright S."/>
            <person name="Bruskiewich R."/>
            <person name="Bureau T."/>
            <person name="Miyao A."/>
            <person name="Hirochika H."/>
            <person name="Nishikawa T."/>
            <person name="Kadowaki K."/>
            <person name="Sugiura M."/>
            <person name="Burr B."/>
            <person name="Sasaki T."/>
        </authorList>
    </citation>
    <scope>NUCLEOTIDE SEQUENCE [LARGE SCALE GENOMIC DNA]</scope>
    <source>
        <strain evidence="3">cv. Nipponbare</strain>
    </source>
</reference>
<organism evidence="2 3">
    <name type="scientific">Oryza sativa subsp. japonica</name>
    <name type="common">Rice</name>
    <dbReference type="NCBI Taxonomy" id="39947"/>
    <lineage>
        <taxon>Eukaryota</taxon>
        <taxon>Viridiplantae</taxon>
        <taxon>Streptophyta</taxon>
        <taxon>Embryophyta</taxon>
        <taxon>Tracheophyta</taxon>
        <taxon>Spermatophyta</taxon>
        <taxon>Magnoliopsida</taxon>
        <taxon>Liliopsida</taxon>
        <taxon>Poales</taxon>
        <taxon>Poaceae</taxon>
        <taxon>BOP clade</taxon>
        <taxon>Oryzoideae</taxon>
        <taxon>Oryzeae</taxon>
        <taxon>Oryzinae</taxon>
        <taxon>Oryza</taxon>
        <taxon>Oryza sativa</taxon>
    </lineage>
</organism>
<keyword evidence="3" id="KW-1185">Reference proteome</keyword>
<feature type="non-terminal residue" evidence="2">
    <location>
        <position position="357"/>
    </location>
</feature>
<feature type="region of interest" description="Disordered" evidence="1">
    <location>
        <begin position="118"/>
        <end position="159"/>
    </location>
</feature>
<dbReference type="EMBL" id="AP014960">
    <property type="protein sequence ID" value="BAS88121.1"/>
    <property type="molecule type" value="Genomic_DNA"/>
</dbReference>
<feature type="region of interest" description="Disordered" evidence="1">
    <location>
        <begin position="226"/>
        <end position="286"/>
    </location>
</feature>
<evidence type="ECO:0000313" key="2">
    <source>
        <dbReference type="EMBL" id="BAS88121.1"/>
    </source>
</evidence>
<evidence type="ECO:0000256" key="1">
    <source>
        <dbReference type="SAM" id="MobiDB-lite"/>
    </source>
</evidence>
<reference evidence="2 3" key="2">
    <citation type="journal article" date="2013" name="Plant Cell Physiol.">
        <title>Rice Annotation Project Database (RAP-DB): an integrative and interactive database for rice genomics.</title>
        <authorList>
            <person name="Sakai H."/>
            <person name="Lee S.S."/>
            <person name="Tanaka T."/>
            <person name="Numa H."/>
            <person name="Kim J."/>
            <person name="Kawahara Y."/>
            <person name="Wakimoto H."/>
            <person name="Yang C.C."/>
            <person name="Iwamoto M."/>
            <person name="Abe T."/>
            <person name="Yamada Y."/>
            <person name="Muto A."/>
            <person name="Inokuchi H."/>
            <person name="Ikemura T."/>
            <person name="Matsumoto T."/>
            <person name="Sasaki T."/>
            <person name="Itoh T."/>
        </authorList>
    </citation>
    <scope>NUCLEOTIDE SEQUENCE [LARGE SCALE GENOMIC DNA]</scope>
    <source>
        <strain evidence="3">cv. Nipponbare</strain>
    </source>
</reference>
<feature type="compositionally biased region" description="Basic and acidic residues" evidence="1">
    <location>
        <begin position="333"/>
        <end position="345"/>
    </location>
</feature>
<name>A0A0N7KIN6_ORYSJ</name>
<protein>
    <submittedName>
        <fullName evidence="2">Os04g0208550 protein</fullName>
    </submittedName>
</protein>
<dbReference type="Proteomes" id="UP000059680">
    <property type="component" value="Chromosome 4"/>
</dbReference>